<sequence>MTKQSNNMNRLELGYLRAFEAVARLGHVGAAALELNLTPGAVSQQLRKLQSSLAVELFERDGRRIRLTPQGSELRRTVTAALDDIGSCVNELAAKPELEQADSLRVSVPPALGVAWLSSLMFDFCQSFGLTSFKMTAALDVAQIDWRQTDVAITYGAPPKEGFAWRFIATVKLRPICSPALLNSAAGLRSLADIVDQWLLHEDDGTEWRRWLSAAKIRRVPQHNAYFGTLMMAIAAALEGRGLALVSDLLAQDYLKSGRLVRPYDIGVEATRSYYCICPESRAGEPLIERFMDWITSTSQVAYALRGQPQES</sequence>
<accession>A0ACC5RBT4</accession>
<gene>
    <name evidence="1" type="ORF">JHL16_27360</name>
</gene>
<dbReference type="Proteomes" id="UP000616151">
    <property type="component" value="Unassembled WGS sequence"/>
</dbReference>
<protein>
    <submittedName>
        <fullName evidence="1">LysR family transcriptional regulator</fullName>
    </submittedName>
</protein>
<proteinExistence type="predicted"/>
<reference evidence="1" key="1">
    <citation type="submission" date="2021-01" db="EMBL/GenBank/DDBJ databases">
        <authorList>
            <person name="Sun Q."/>
        </authorList>
    </citation>
    <scope>NUCLEOTIDE SEQUENCE</scope>
    <source>
        <strain evidence="1">YIM B02566</strain>
    </source>
</reference>
<evidence type="ECO:0000313" key="1">
    <source>
        <dbReference type="EMBL" id="MBK1870112.1"/>
    </source>
</evidence>
<organism evidence="1 2">
    <name type="scientific">Taklimakanibacter albus</name>
    <dbReference type="NCBI Taxonomy" id="2800327"/>
    <lineage>
        <taxon>Bacteria</taxon>
        <taxon>Pseudomonadati</taxon>
        <taxon>Pseudomonadota</taxon>
        <taxon>Alphaproteobacteria</taxon>
        <taxon>Hyphomicrobiales</taxon>
        <taxon>Aestuariivirgaceae</taxon>
        <taxon>Taklimakanibacter</taxon>
    </lineage>
</organism>
<dbReference type="EMBL" id="JAENHL010000008">
    <property type="protein sequence ID" value="MBK1870112.1"/>
    <property type="molecule type" value="Genomic_DNA"/>
</dbReference>
<evidence type="ECO:0000313" key="2">
    <source>
        <dbReference type="Proteomes" id="UP000616151"/>
    </source>
</evidence>
<comment type="caution">
    <text evidence="1">The sequence shown here is derived from an EMBL/GenBank/DDBJ whole genome shotgun (WGS) entry which is preliminary data.</text>
</comment>
<keyword evidence="2" id="KW-1185">Reference proteome</keyword>
<name>A0ACC5RBT4_9HYPH</name>